<feature type="region of interest" description="Disordered" evidence="1">
    <location>
        <begin position="1"/>
        <end position="43"/>
    </location>
</feature>
<feature type="transmembrane region" description="Helical" evidence="2">
    <location>
        <begin position="66"/>
        <end position="89"/>
    </location>
</feature>
<gene>
    <name evidence="3" type="ORF">KVT40_002416</name>
</gene>
<evidence type="ECO:0000313" key="3">
    <source>
        <dbReference type="EMBL" id="KAG8630797.1"/>
    </source>
</evidence>
<feature type="compositionally biased region" description="Gly residues" evidence="1">
    <location>
        <begin position="132"/>
        <end position="146"/>
    </location>
</feature>
<organism evidence="3 4">
    <name type="scientific">Elsinoe batatas</name>
    <dbReference type="NCBI Taxonomy" id="2601811"/>
    <lineage>
        <taxon>Eukaryota</taxon>
        <taxon>Fungi</taxon>
        <taxon>Dikarya</taxon>
        <taxon>Ascomycota</taxon>
        <taxon>Pezizomycotina</taxon>
        <taxon>Dothideomycetes</taxon>
        <taxon>Dothideomycetidae</taxon>
        <taxon>Myriangiales</taxon>
        <taxon>Elsinoaceae</taxon>
        <taxon>Elsinoe</taxon>
    </lineage>
</organism>
<keyword evidence="4" id="KW-1185">Reference proteome</keyword>
<comment type="caution">
    <text evidence="3">The sequence shown here is derived from an EMBL/GenBank/DDBJ whole genome shotgun (WGS) entry which is preliminary data.</text>
</comment>
<protein>
    <submittedName>
        <fullName evidence="3">Uncharacterized protein</fullName>
    </submittedName>
</protein>
<evidence type="ECO:0000256" key="1">
    <source>
        <dbReference type="SAM" id="MobiDB-lite"/>
    </source>
</evidence>
<reference evidence="3" key="1">
    <citation type="submission" date="2021-07" db="EMBL/GenBank/DDBJ databases">
        <title>Elsinoe batatas strain:CRI-CJ2 Genome sequencing and assembly.</title>
        <authorList>
            <person name="Huang L."/>
        </authorList>
    </citation>
    <scope>NUCLEOTIDE SEQUENCE</scope>
    <source>
        <strain evidence="3">CRI-CJ2</strain>
    </source>
</reference>
<feature type="transmembrane region" description="Helical" evidence="2">
    <location>
        <begin position="176"/>
        <end position="200"/>
    </location>
</feature>
<dbReference type="Proteomes" id="UP000809789">
    <property type="component" value="Unassembled WGS sequence"/>
</dbReference>
<dbReference type="EMBL" id="JAESVG020000002">
    <property type="protein sequence ID" value="KAG8630797.1"/>
    <property type="molecule type" value="Genomic_DNA"/>
</dbReference>
<accession>A0A8K0PJR9</accession>
<feature type="region of interest" description="Disordered" evidence="1">
    <location>
        <begin position="132"/>
        <end position="153"/>
    </location>
</feature>
<dbReference type="AlphaFoldDB" id="A0A8K0PJR9"/>
<proteinExistence type="predicted"/>
<feature type="compositionally biased region" description="Low complexity" evidence="1">
    <location>
        <begin position="1"/>
        <end position="27"/>
    </location>
</feature>
<name>A0A8K0PJR9_9PEZI</name>
<evidence type="ECO:0000256" key="2">
    <source>
        <dbReference type="SAM" id="Phobius"/>
    </source>
</evidence>
<evidence type="ECO:0000313" key="4">
    <source>
        <dbReference type="Proteomes" id="UP000809789"/>
    </source>
</evidence>
<keyword evidence="2" id="KW-1133">Transmembrane helix</keyword>
<keyword evidence="2" id="KW-0812">Transmembrane</keyword>
<dbReference type="OrthoDB" id="4156595at2759"/>
<keyword evidence="2" id="KW-0472">Membrane</keyword>
<sequence>MTSTTTSSQPQPTSPSPSASSPPSLHSRPPHQHRKPRPLDPIQRTDTATLTSFTSSPPSQDATDSLWTRTITAPLAFISFLFSLSYVDWRDRAWRIAQRGTATGWWEWLPWNWGEPWQREDGRWDVGGQGGRGMEGKGGGVGGKAGEGPPEYGRQRSWPIRKKLRSMARLEMKDAWAMRGLVSLIVVVGGLVVVGGMWLVGRWGWRKWSG</sequence>